<dbReference type="GO" id="GO:0009253">
    <property type="term" value="P:peptidoglycan catabolic process"/>
    <property type="evidence" value="ECO:0007669"/>
    <property type="project" value="InterPro"/>
</dbReference>
<dbReference type="Gene3D" id="3.20.20.80">
    <property type="entry name" value="Glycosidases"/>
    <property type="match status" value="1"/>
</dbReference>
<name>A0A1H7ZRY4_9FIRM</name>
<dbReference type="Pfam" id="PF02638">
    <property type="entry name" value="GHL10"/>
    <property type="match status" value="1"/>
</dbReference>
<feature type="chain" id="PRO_5011502874" evidence="2">
    <location>
        <begin position="29"/>
        <end position="957"/>
    </location>
</feature>
<sequence>MKINFKHAFIIAAVFILAAAMLPATVLAVPPLKYSTAGKVNGIYVATGHNADFPSATNLSKTQLKQELDRIVDFSAQYGFNHIFFEAVTDGGALYNSKVYEDSEYLTTKKKRFLFDWNRFDPLDYLIKQAAKKNIKVTAVVNPFLISGIGEMPSNPNNIAVKNSEYVVSANGKLYLKPSEQFTQKLVASATEELAKKYDVYGILLKDFAYPTQDFEIETTNEQKTQLLTNLIGNINSKVKKARSKVTLGIMTDEAFIGKESFNGYTDKETWARNKLFDFIVPNINLKADSGAYEKELVKWKEFAQKNDIDFYTGNAANRIFTPVADNNYFDSALELNLQLFLNNQNGANGCVIRNYNSIKDNFFDVASSLSAVFSTVNIGLEQAYLKVNLDIPQEFNITRPAEKINTTYKAYYIMGTSNPSLPITMNENKIDQAPKGTFGILVNLKLGENTFYFKQGDKTQTVTISRYDPNSVMPAKISEIRQNSMFPQYDEGVQVGKEFTLFCTAPSGASVTAQANGQTVQLSQTATASVGVPAVFTAKAKLADSYPADETTRIGIITYTMNYNGKSTTYTSNGELLAVGKNSKFAIEISDMRGDTSSVNIAYEFRDKMIVSVEKGATDYVVENSGDYYKLSCGGYIHKEDVKVLEGKVNIDTTVNDISFTSDDIGETFTMSANGKPYYVSEYGENSLSVTFYNTSLDSGAAFDSSQSKLFSSVKAEYDSTKKCTTVTFTTKDKKRLWSYNVEFNQGSILIRAKNTPKLSTNPAKPLEGITIVLDAGHGGNDPGALGVAGHTGPTESQLNYLNAYASYLRLKALGANVYMTQTKDERLSYEQRMDMARDLRADLYLSFHLNSTAESTDSTNAKGIEVYYNQELAVPFGNAIFNELCKATSRKERGVRKSTFRVTQMTHTPSLLCELGYMVSPEEYEQLCDPYYIYKSALGISNGIIKAVREANSSI</sequence>
<organism evidence="4 5">
    <name type="scientific">Hydrogenoanaerobacterium saccharovorans</name>
    <dbReference type="NCBI Taxonomy" id="474960"/>
    <lineage>
        <taxon>Bacteria</taxon>
        <taxon>Bacillati</taxon>
        <taxon>Bacillota</taxon>
        <taxon>Clostridia</taxon>
        <taxon>Eubacteriales</taxon>
        <taxon>Oscillospiraceae</taxon>
        <taxon>Hydrogenoanaerobacterium</taxon>
    </lineage>
</organism>
<dbReference type="GO" id="GO:0008745">
    <property type="term" value="F:N-acetylmuramoyl-L-alanine amidase activity"/>
    <property type="evidence" value="ECO:0007669"/>
    <property type="project" value="InterPro"/>
</dbReference>
<dbReference type="CDD" id="cd02696">
    <property type="entry name" value="MurNAc-LAA"/>
    <property type="match status" value="1"/>
</dbReference>
<dbReference type="InterPro" id="IPR003790">
    <property type="entry name" value="GHL10"/>
</dbReference>
<dbReference type="Gene3D" id="3.40.630.40">
    <property type="entry name" value="Zn-dependent exopeptidases"/>
    <property type="match status" value="1"/>
</dbReference>
<proteinExistence type="predicted"/>
<gene>
    <name evidence="4" type="ORF">SAMN05216180_0805</name>
</gene>
<keyword evidence="5" id="KW-1185">Reference proteome</keyword>
<dbReference type="PANTHER" id="PTHR43405:SF1">
    <property type="entry name" value="GLYCOSYL HYDROLASE DIGH"/>
    <property type="match status" value="1"/>
</dbReference>
<dbReference type="Proteomes" id="UP000199158">
    <property type="component" value="Unassembled WGS sequence"/>
</dbReference>
<dbReference type="InterPro" id="IPR052177">
    <property type="entry name" value="Divisome_Glycosyl_Hydrolase"/>
</dbReference>
<dbReference type="STRING" id="474960.SAMN05216180_0805"/>
<evidence type="ECO:0000256" key="1">
    <source>
        <dbReference type="ARBA" id="ARBA00022729"/>
    </source>
</evidence>
<reference evidence="4 5" key="1">
    <citation type="submission" date="2016-10" db="EMBL/GenBank/DDBJ databases">
        <authorList>
            <person name="de Groot N.N."/>
        </authorList>
    </citation>
    <scope>NUCLEOTIDE SEQUENCE [LARGE SCALE GENOMIC DNA]</scope>
    <source>
        <strain evidence="4 5">CGMCC 1.5070</strain>
    </source>
</reference>
<evidence type="ECO:0000313" key="5">
    <source>
        <dbReference type="Proteomes" id="UP000199158"/>
    </source>
</evidence>
<keyword evidence="1 2" id="KW-0732">Signal</keyword>
<dbReference type="SUPFAM" id="SSF51445">
    <property type="entry name" value="(Trans)glycosidases"/>
    <property type="match status" value="1"/>
</dbReference>
<dbReference type="InterPro" id="IPR017853">
    <property type="entry name" value="GH"/>
</dbReference>
<evidence type="ECO:0000256" key="2">
    <source>
        <dbReference type="SAM" id="SignalP"/>
    </source>
</evidence>
<feature type="signal peptide" evidence="2">
    <location>
        <begin position="1"/>
        <end position="28"/>
    </location>
</feature>
<dbReference type="OrthoDB" id="9772024at2"/>
<protein>
    <submittedName>
        <fullName evidence="4">N-acetylmuramoyl-L-alanine amidase</fullName>
    </submittedName>
</protein>
<accession>A0A1H7ZRY4</accession>
<dbReference type="EMBL" id="FOCG01000001">
    <property type="protein sequence ID" value="SEM60308.1"/>
    <property type="molecule type" value="Genomic_DNA"/>
</dbReference>
<dbReference type="AlphaFoldDB" id="A0A1H7ZRY4"/>
<dbReference type="InterPro" id="IPR002508">
    <property type="entry name" value="MurNAc-LAA_cat"/>
</dbReference>
<dbReference type="SMART" id="SM00646">
    <property type="entry name" value="Ami_3"/>
    <property type="match status" value="1"/>
</dbReference>
<feature type="domain" description="MurNAc-LAA" evidence="3">
    <location>
        <begin position="835"/>
        <end position="947"/>
    </location>
</feature>
<evidence type="ECO:0000259" key="3">
    <source>
        <dbReference type="SMART" id="SM00646"/>
    </source>
</evidence>
<dbReference type="PANTHER" id="PTHR43405">
    <property type="entry name" value="GLYCOSYL HYDROLASE DIGH"/>
    <property type="match status" value="1"/>
</dbReference>
<dbReference type="RefSeq" id="WP_092751867.1">
    <property type="nucleotide sequence ID" value="NZ_FOCG01000001.1"/>
</dbReference>
<dbReference type="SUPFAM" id="SSF53187">
    <property type="entry name" value="Zn-dependent exopeptidases"/>
    <property type="match status" value="1"/>
</dbReference>
<dbReference type="Pfam" id="PF01520">
    <property type="entry name" value="Amidase_3"/>
    <property type="match status" value="1"/>
</dbReference>
<evidence type="ECO:0000313" key="4">
    <source>
        <dbReference type="EMBL" id="SEM60308.1"/>
    </source>
</evidence>